<protein>
    <recommendedName>
        <fullName evidence="1">non-specific serine/threonine protein kinase</fullName>
        <ecNumber evidence="1">2.7.11.1</ecNumber>
    </recommendedName>
</protein>
<accession>A0A1H1GNT5</accession>
<dbReference type="EMBL" id="FNKX01000001">
    <property type="protein sequence ID" value="SDR14781.1"/>
    <property type="molecule type" value="Genomic_DNA"/>
</dbReference>
<dbReference type="Gene3D" id="1.10.510.10">
    <property type="entry name" value="Transferase(Phosphotransferase) domain 1"/>
    <property type="match status" value="1"/>
</dbReference>
<evidence type="ECO:0000313" key="10">
    <source>
        <dbReference type="Proteomes" id="UP000199365"/>
    </source>
</evidence>
<sequence length="468" mass="50534">MTSQTGATPRQIGRYRIERVLGRGAMGTVYLATDPHIQREVALKTIRTPSLNDGQGTAEPSGAELTARFLNEARAAGRLVHPHIVGVFDYGEAQGVAFIALEYVRGENLAQRLAQHARDGSMMPLLDALTWFAQLLDALAYAHELGVIHRDIKPANLLIAPRGECKVTDFGIAQLDTGRLTQAGMMIGTPSYMSPEQYAGAEIDARSDLFSAGVVLYEMLSGQCPFSGAPAAVMHQVMNEMPPPPSTHVTSLPAELDAMVLKALAKRPDDRYASAQSWRNALFTLHDSFMARLDPDHTVVRAQPLRQTLAAPAGAARPDWPPEFLAQLEQRLASHVGPIASLLVRRAASHATDSQTLAAQLARHLSNDAARREFDTLLKQHVIASGDDSKRSTLPIESTSAACMPLDAEHVEAAARRLASHVGPFAHVIAERAARGADAATFRARLADALPASVDREAFLRAFDDPPP</sequence>
<dbReference type="Pfam" id="PF26309">
    <property type="entry name" value="DUF8082"/>
    <property type="match status" value="2"/>
</dbReference>
<dbReference type="PANTHER" id="PTHR43289">
    <property type="entry name" value="MITOGEN-ACTIVATED PROTEIN KINASE KINASE KINASE 20-RELATED"/>
    <property type="match status" value="1"/>
</dbReference>
<evidence type="ECO:0000256" key="5">
    <source>
        <dbReference type="ARBA" id="ARBA00022777"/>
    </source>
</evidence>
<evidence type="ECO:0000256" key="7">
    <source>
        <dbReference type="PROSITE-ProRule" id="PRU10141"/>
    </source>
</evidence>
<keyword evidence="3" id="KW-0808">Transferase</keyword>
<dbReference type="EC" id="2.7.11.1" evidence="1"/>
<dbReference type="InterPro" id="IPR058395">
    <property type="entry name" value="DUF8082"/>
</dbReference>
<evidence type="ECO:0000256" key="1">
    <source>
        <dbReference type="ARBA" id="ARBA00012513"/>
    </source>
</evidence>
<evidence type="ECO:0000259" key="8">
    <source>
        <dbReference type="PROSITE" id="PS50011"/>
    </source>
</evidence>
<feature type="domain" description="Protein kinase" evidence="8">
    <location>
        <begin position="15"/>
        <end position="283"/>
    </location>
</feature>
<dbReference type="GO" id="GO:0004674">
    <property type="term" value="F:protein serine/threonine kinase activity"/>
    <property type="evidence" value="ECO:0007669"/>
    <property type="project" value="UniProtKB-KW"/>
</dbReference>
<dbReference type="PROSITE" id="PS50011">
    <property type="entry name" value="PROTEIN_KINASE_DOM"/>
    <property type="match status" value="1"/>
</dbReference>
<dbReference type="InterPro" id="IPR011009">
    <property type="entry name" value="Kinase-like_dom_sf"/>
</dbReference>
<dbReference type="PROSITE" id="PS00108">
    <property type="entry name" value="PROTEIN_KINASE_ST"/>
    <property type="match status" value="1"/>
</dbReference>
<organism evidence="9 10">
    <name type="scientific">Paraburkholderia tuberum</name>
    <dbReference type="NCBI Taxonomy" id="157910"/>
    <lineage>
        <taxon>Bacteria</taxon>
        <taxon>Pseudomonadati</taxon>
        <taxon>Pseudomonadota</taxon>
        <taxon>Betaproteobacteria</taxon>
        <taxon>Burkholderiales</taxon>
        <taxon>Burkholderiaceae</taxon>
        <taxon>Paraburkholderia</taxon>
    </lineage>
</organism>
<dbReference type="InterPro" id="IPR008271">
    <property type="entry name" value="Ser/Thr_kinase_AS"/>
</dbReference>
<dbReference type="GO" id="GO:0005524">
    <property type="term" value="F:ATP binding"/>
    <property type="evidence" value="ECO:0007669"/>
    <property type="project" value="UniProtKB-UniRule"/>
</dbReference>
<dbReference type="PROSITE" id="PS00107">
    <property type="entry name" value="PROTEIN_KINASE_ATP"/>
    <property type="match status" value="1"/>
</dbReference>
<dbReference type="InterPro" id="IPR000719">
    <property type="entry name" value="Prot_kinase_dom"/>
</dbReference>
<evidence type="ECO:0000256" key="6">
    <source>
        <dbReference type="ARBA" id="ARBA00022840"/>
    </source>
</evidence>
<dbReference type="RefSeq" id="WP_090804237.1">
    <property type="nucleotide sequence ID" value="NZ_FNKX01000001.1"/>
</dbReference>
<keyword evidence="5 9" id="KW-0418">Kinase</keyword>
<dbReference type="STRING" id="157910.SAMN05445850_2994"/>
<dbReference type="Pfam" id="PF00069">
    <property type="entry name" value="Pkinase"/>
    <property type="match status" value="1"/>
</dbReference>
<dbReference type="Gene3D" id="3.30.200.20">
    <property type="entry name" value="Phosphorylase Kinase, domain 1"/>
    <property type="match status" value="1"/>
</dbReference>
<dbReference type="AlphaFoldDB" id="A0A1H1GNT5"/>
<gene>
    <name evidence="9" type="ORF">SAMN05445850_2994</name>
</gene>
<reference evidence="10" key="1">
    <citation type="submission" date="2016-10" db="EMBL/GenBank/DDBJ databases">
        <authorList>
            <person name="Varghese N."/>
            <person name="Submissions S."/>
        </authorList>
    </citation>
    <scope>NUCLEOTIDE SEQUENCE [LARGE SCALE GENOMIC DNA]</scope>
    <source>
        <strain evidence="10">DUS833</strain>
    </source>
</reference>
<dbReference type="InterPro" id="IPR017441">
    <property type="entry name" value="Protein_kinase_ATP_BS"/>
</dbReference>
<feature type="binding site" evidence="7">
    <location>
        <position position="44"/>
    </location>
    <ligand>
        <name>ATP</name>
        <dbReference type="ChEBI" id="CHEBI:30616"/>
    </ligand>
</feature>
<keyword evidence="10" id="KW-1185">Reference proteome</keyword>
<dbReference type="Proteomes" id="UP000199365">
    <property type="component" value="Unassembled WGS sequence"/>
</dbReference>
<evidence type="ECO:0000313" key="9">
    <source>
        <dbReference type="EMBL" id="SDR14781.1"/>
    </source>
</evidence>
<keyword evidence="6 7" id="KW-0067">ATP-binding</keyword>
<evidence type="ECO:0000256" key="2">
    <source>
        <dbReference type="ARBA" id="ARBA00022527"/>
    </source>
</evidence>
<name>A0A1H1GNT5_9BURK</name>
<dbReference type="SUPFAM" id="SSF56112">
    <property type="entry name" value="Protein kinase-like (PK-like)"/>
    <property type="match status" value="1"/>
</dbReference>
<dbReference type="CDD" id="cd14014">
    <property type="entry name" value="STKc_PknB_like"/>
    <property type="match status" value="1"/>
</dbReference>
<evidence type="ECO:0000256" key="3">
    <source>
        <dbReference type="ARBA" id="ARBA00022679"/>
    </source>
</evidence>
<dbReference type="FunFam" id="1.10.510.10:FF:000021">
    <property type="entry name" value="Serine/threonine protein kinase"/>
    <property type="match status" value="1"/>
</dbReference>
<keyword evidence="2 9" id="KW-0723">Serine/threonine-protein kinase</keyword>
<evidence type="ECO:0000256" key="4">
    <source>
        <dbReference type="ARBA" id="ARBA00022741"/>
    </source>
</evidence>
<keyword evidence="4 7" id="KW-0547">Nucleotide-binding</keyword>
<dbReference type="PANTHER" id="PTHR43289:SF6">
    <property type="entry name" value="SERINE_THREONINE-PROTEIN KINASE NEKL-3"/>
    <property type="match status" value="1"/>
</dbReference>
<dbReference type="SMART" id="SM00220">
    <property type="entry name" value="S_TKc"/>
    <property type="match status" value="1"/>
</dbReference>
<proteinExistence type="predicted"/>